<dbReference type="PROSITE" id="PS01105">
    <property type="entry name" value="RIBOSOMAL_L35AE"/>
    <property type="match status" value="1"/>
</dbReference>
<comment type="similarity">
    <text evidence="1">Belongs to the eukaryotic ribosomal protein eL33 family.</text>
</comment>
<keyword evidence="3" id="KW-0687">Ribonucleoprotein</keyword>
<keyword evidence="2" id="KW-0689">Ribosomal protein</keyword>
<name>A0A0A8L3H3_9SACH</name>
<reference evidence="7 8" key="1">
    <citation type="submission" date="2014-03" db="EMBL/GenBank/DDBJ databases">
        <title>The genome of Kluyveromyces dobzhanskii.</title>
        <authorList>
            <person name="Nystedt B."/>
            <person name="Astrom S."/>
        </authorList>
    </citation>
    <scope>NUCLEOTIDE SEQUENCE [LARGE SCALE GENOMIC DNA]</scope>
    <source>
        <strain evidence="7 8">CBS 2104</strain>
    </source>
</reference>
<dbReference type="AlphaFoldDB" id="A0A0A8L3H3"/>
<comment type="caution">
    <text evidence="7">The sequence shown here is derived from an EMBL/GenBank/DDBJ whole genome shotgun (WGS) entry which is preliminary data.</text>
</comment>
<dbReference type="GO" id="GO:0006412">
    <property type="term" value="P:translation"/>
    <property type="evidence" value="ECO:0007669"/>
    <property type="project" value="InterPro"/>
</dbReference>
<evidence type="ECO:0000256" key="1">
    <source>
        <dbReference type="ARBA" id="ARBA00009269"/>
    </source>
</evidence>
<keyword evidence="8" id="KW-1185">Reference proteome</keyword>
<protein>
    <recommendedName>
        <fullName evidence="5">L37</fullName>
    </recommendedName>
    <alternativeName>
        <fullName evidence="4">RP47</fullName>
    </alternativeName>
    <alternativeName>
        <fullName evidence="6">YL37</fullName>
    </alternativeName>
</protein>
<dbReference type="GO" id="GO:1990904">
    <property type="term" value="C:ribonucleoprotein complex"/>
    <property type="evidence" value="ECO:0007669"/>
    <property type="project" value="UniProtKB-KW"/>
</dbReference>
<dbReference type="EMBL" id="CCBQ010000026">
    <property type="protein sequence ID" value="CDO93614.1"/>
    <property type="molecule type" value="Genomic_DNA"/>
</dbReference>
<dbReference type="OrthoDB" id="1166329at2759"/>
<sequence length="125" mass="14292">MNELLVEFYDVTSERNRTEPNEHNLYVKGKHLSYQRSKSVNNPNVSLVKIEGVANPEDAKFYLGKRVAYVYRCSKEVRGSKIRVIWGKINRTHGNSGVVRATFRSNLPAKTFGASVRIFLYPSNI</sequence>
<evidence type="ECO:0000256" key="2">
    <source>
        <dbReference type="ARBA" id="ARBA00022980"/>
    </source>
</evidence>
<evidence type="ECO:0000256" key="6">
    <source>
        <dbReference type="ARBA" id="ARBA00082606"/>
    </source>
</evidence>
<dbReference type="InterPro" id="IPR038661">
    <property type="entry name" value="Ribosomal_eL33_sf"/>
</dbReference>
<dbReference type="HAMAP" id="MF_00573">
    <property type="entry name" value="Ribosomal_eL33"/>
    <property type="match status" value="1"/>
</dbReference>
<accession>A0A0A8L3H3</accession>
<gene>
    <name evidence="7" type="ORF">KLDO_g1909</name>
</gene>
<evidence type="ECO:0000256" key="5">
    <source>
        <dbReference type="ARBA" id="ARBA00080139"/>
    </source>
</evidence>
<dbReference type="InterPro" id="IPR009000">
    <property type="entry name" value="Transl_B-barrel_sf"/>
</dbReference>
<dbReference type="Pfam" id="PF01247">
    <property type="entry name" value="Ribosomal_L35Ae"/>
    <property type="match status" value="1"/>
</dbReference>
<evidence type="ECO:0000313" key="7">
    <source>
        <dbReference type="EMBL" id="CDO93614.1"/>
    </source>
</evidence>
<dbReference type="InterPro" id="IPR018266">
    <property type="entry name" value="Ribosomal_eL33_CS"/>
</dbReference>
<dbReference type="GO" id="GO:0003735">
    <property type="term" value="F:structural constituent of ribosome"/>
    <property type="evidence" value="ECO:0007669"/>
    <property type="project" value="InterPro"/>
</dbReference>
<evidence type="ECO:0000313" key="8">
    <source>
        <dbReference type="Proteomes" id="UP000031516"/>
    </source>
</evidence>
<proteinExistence type="inferred from homology"/>
<organism evidence="7 8">
    <name type="scientific">Kluyveromyces dobzhanskii CBS 2104</name>
    <dbReference type="NCBI Taxonomy" id="1427455"/>
    <lineage>
        <taxon>Eukaryota</taxon>
        <taxon>Fungi</taxon>
        <taxon>Dikarya</taxon>
        <taxon>Ascomycota</taxon>
        <taxon>Saccharomycotina</taxon>
        <taxon>Saccharomycetes</taxon>
        <taxon>Saccharomycetales</taxon>
        <taxon>Saccharomycetaceae</taxon>
        <taxon>Kluyveromyces</taxon>
    </lineage>
</organism>
<dbReference type="InterPro" id="IPR001780">
    <property type="entry name" value="Ribosomal_eL33"/>
</dbReference>
<dbReference type="FunFam" id="2.40.10.190:FF:000001">
    <property type="entry name" value="60S ribosomal protein L35a"/>
    <property type="match status" value="1"/>
</dbReference>
<dbReference type="GO" id="GO:0005840">
    <property type="term" value="C:ribosome"/>
    <property type="evidence" value="ECO:0007669"/>
    <property type="project" value="UniProtKB-KW"/>
</dbReference>
<evidence type="ECO:0000256" key="4">
    <source>
        <dbReference type="ARBA" id="ARBA00075866"/>
    </source>
</evidence>
<evidence type="ECO:0000256" key="3">
    <source>
        <dbReference type="ARBA" id="ARBA00023274"/>
    </source>
</evidence>
<dbReference type="Proteomes" id="UP000031516">
    <property type="component" value="Unassembled WGS sequence"/>
</dbReference>
<dbReference type="SUPFAM" id="SSF50447">
    <property type="entry name" value="Translation proteins"/>
    <property type="match status" value="1"/>
</dbReference>
<dbReference type="Gene3D" id="2.40.10.190">
    <property type="entry name" value="translation elongation factor selb, chain A, domain 4"/>
    <property type="match status" value="1"/>
</dbReference>
<dbReference type="PANTHER" id="PTHR10902">
    <property type="entry name" value="60S RIBOSOMAL PROTEIN L35A"/>
    <property type="match status" value="1"/>
</dbReference>